<dbReference type="InterPro" id="IPR011990">
    <property type="entry name" value="TPR-like_helical_dom_sf"/>
</dbReference>
<organism evidence="3 4">
    <name type="scientific">Cryomyces minteri</name>
    <dbReference type="NCBI Taxonomy" id="331657"/>
    <lineage>
        <taxon>Eukaryota</taxon>
        <taxon>Fungi</taxon>
        <taxon>Dikarya</taxon>
        <taxon>Ascomycota</taxon>
        <taxon>Pezizomycotina</taxon>
        <taxon>Dothideomycetes</taxon>
        <taxon>Dothideomycetes incertae sedis</taxon>
        <taxon>Cryomyces</taxon>
    </lineage>
</organism>
<feature type="compositionally biased region" description="Pro residues" evidence="2">
    <location>
        <begin position="610"/>
        <end position="622"/>
    </location>
</feature>
<keyword evidence="4" id="KW-1185">Reference proteome</keyword>
<dbReference type="InterPro" id="IPR051726">
    <property type="entry name" value="Chitin_Synth_Reg"/>
</dbReference>
<dbReference type="OrthoDB" id="272077at2759"/>
<evidence type="ECO:0000313" key="3">
    <source>
        <dbReference type="EMBL" id="TKA74660.1"/>
    </source>
</evidence>
<feature type="region of interest" description="Disordered" evidence="2">
    <location>
        <begin position="495"/>
        <end position="651"/>
    </location>
</feature>
<dbReference type="PANTHER" id="PTHR46430:SF3">
    <property type="entry name" value="ACTIVATOR OF C KINASE PROTEIN 1"/>
    <property type="match status" value="1"/>
</dbReference>
<evidence type="ECO:0000256" key="2">
    <source>
        <dbReference type="SAM" id="MobiDB-lite"/>
    </source>
</evidence>
<feature type="compositionally biased region" description="Low complexity" evidence="2">
    <location>
        <begin position="70"/>
        <end position="87"/>
    </location>
</feature>
<comment type="caution">
    <text evidence="3">The sequence shown here is derived from an EMBL/GenBank/DDBJ whole genome shotgun (WGS) entry which is preliminary data.</text>
</comment>
<feature type="compositionally biased region" description="Polar residues" evidence="2">
    <location>
        <begin position="573"/>
        <end position="590"/>
    </location>
</feature>
<dbReference type="Pfam" id="PF08238">
    <property type="entry name" value="Sel1"/>
    <property type="match status" value="6"/>
</dbReference>
<evidence type="ECO:0008006" key="5">
    <source>
        <dbReference type="Google" id="ProtNLM"/>
    </source>
</evidence>
<feature type="compositionally biased region" description="Polar residues" evidence="2">
    <location>
        <begin position="158"/>
        <end position="207"/>
    </location>
</feature>
<feature type="region of interest" description="Disordered" evidence="2">
    <location>
        <begin position="998"/>
        <end position="1022"/>
    </location>
</feature>
<feature type="compositionally biased region" description="Pro residues" evidence="2">
    <location>
        <begin position="210"/>
        <end position="221"/>
    </location>
</feature>
<feature type="compositionally biased region" description="Basic and acidic residues" evidence="2">
    <location>
        <begin position="1002"/>
        <end position="1022"/>
    </location>
</feature>
<evidence type="ECO:0000313" key="4">
    <source>
        <dbReference type="Proteomes" id="UP000308768"/>
    </source>
</evidence>
<accession>A0A4U0XD09</accession>
<name>A0A4U0XD09_9PEZI</name>
<feature type="compositionally biased region" description="Polar residues" evidence="2">
    <location>
        <begin position="504"/>
        <end position="527"/>
    </location>
</feature>
<feature type="region of interest" description="Disordered" evidence="2">
    <location>
        <begin position="1"/>
        <end position="297"/>
    </location>
</feature>
<reference evidence="3 4" key="1">
    <citation type="submission" date="2017-03" db="EMBL/GenBank/DDBJ databases">
        <title>Genomes of endolithic fungi from Antarctica.</title>
        <authorList>
            <person name="Coleine C."/>
            <person name="Masonjones S."/>
            <person name="Stajich J.E."/>
        </authorList>
    </citation>
    <scope>NUCLEOTIDE SEQUENCE [LARGE SCALE GENOMIC DNA]</scope>
    <source>
        <strain evidence="3 4">CCFEE 5187</strain>
    </source>
</reference>
<dbReference type="Proteomes" id="UP000308768">
    <property type="component" value="Unassembled WGS sequence"/>
</dbReference>
<protein>
    <recommendedName>
        <fullName evidence="5">HCP-like protein</fullName>
    </recommendedName>
</protein>
<dbReference type="EMBL" id="NAJN01000343">
    <property type="protein sequence ID" value="TKA74660.1"/>
    <property type="molecule type" value="Genomic_DNA"/>
</dbReference>
<feature type="compositionally biased region" description="Polar residues" evidence="2">
    <location>
        <begin position="283"/>
        <end position="293"/>
    </location>
</feature>
<dbReference type="SMART" id="SM00671">
    <property type="entry name" value="SEL1"/>
    <property type="match status" value="6"/>
</dbReference>
<evidence type="ECO:0000256" key="1">
    <source>
        <dbReference type="ARBA" id="ARBA00022737"/>
    </source>
</evidence>
<dbReference type="SUPFAM" id="SSF81901">
    <property type="entry name" value="HCP-like"/>
    <property type="match status" value="2"/>
</dbReference>
<dbReference type="STRING" id="331657.A0A4U0XD09"/>
<dbReference type="AlphaFoldDB" id="A0A4U0XD09"/>
<feature type="compositionally biased region" description="Polar residues" evidence="2">
    <location>
        <begin position="1"/>
        <end position="54"/>
    </location>
</feature>
<dbReference type="PANTHER" id="PTHR46430">
    <property type="entry name" value="PROTEIN SKT5-RELATED"/>
    <property type="match status" value="1"/>
</dbReference>
<dbReference type="Gene3D" id="1.25.40.10">
    <property type="entry name" value="Tetratricopeptide repeat domain"/>
    <property type="match status" value="2"/>
</dbReference>
<dbReference type="InterPro" id="IPR006597">
    <property type="entry name" value="Sel1-like"/>
</dbReference>
<proteinExistence type="predicted"/>
<sequence length="1022" mass="112734">MAYNQYAYQQRPHQPHVNQRPLQQTQGVGRQQYASNEYNDSYVQSPGQTEQGYGQNAYEGYDSYEAHEQNGYNGYSDYSNGSSLGNSQHLDYARQNGQRPRPPQTRNMRGGYGELNPQQRRPGPPNREYSAENGQQRKSPPRAPRQMIAGPDGHHRSQAQNTGPQTGYDGATQTKQPHTYENGVPQSQAPTQQYAQPLHSSVYQQAVQSPRPPRSPQPPKPEVANPSRKPLIAPESPKSLSFDNPFPIFPTKKKASSKPTTPVDPKMAALSIRSNRSSDEQGRQLTTNNQRSEPPQHRARLFLKECNVHLDREIRATQATVSEWINLHMNHENSGQLYNTYRDREAEIEASMPQFSPGLPPEPDAQHQPAYGGRPGVNTAWIGSPPIQVGAHSIDTQQPMVVAPDFQNDGVRRQTNMNSSQHNHREHKRVNEGQSNEFVFEMPGDVPVQVLPELPAYDGATLRQYRHTDYGLPEPQYTDADTRAEDRMPPRLLNISQQSSNSQRTFPPQQPGPQNRQMQRPGPSSQPHHAERNIPSQSWDPSWTSGARPPGRPPPVQTGSAVHPPVSAPGSLGLSTTQQPGPAANSNPPRRNSDALPQHPTPVRAGLLEPSPPPQPVKPPPVRQYNTGPAPDPSSQSQLPGPRHSLDRGGSVPVTHAEIERLKQAVQNNPADNKTSLLLAKKLVEAAKVLAPTTSADPKAVAKNRERYIYEAHKRVKKLASNGYPDAMFYLADAYGQGLLGLEVDTKEALALYQAAAKAGHAPSAYRTAVCCEMGPEEGGGTRKDPQKAVQWYTRAASLGDPPAMYKIGMIQLKGLLGQPRNLSVAVSWLKRAAERADAENPHALHELGLLYSSPPPHSGPEKDRIVVNEKEANRLFHEAASLGYKFSQFQLGHAYDKAAAQGEHQSELALSGWYLTGSEGVLEHSDTEAYLWARKAASAEGSGQAAGKAMFAMGYFTEVGIGCRADLDEAKRWYGRAAAYKFPKAQERLEELKKGGYKVQRGREKLSRSNQKKNDAECTVM</sequence>
<feature type="compositionally biased region" description="Polar residues" evidence="2">
    <location>
        <begin position="534"/>
        <end position="545"/>
    </location>
</feature>
<gene>
    <name evidence="3" type="ORF">B0A49_03950</name>
</gene>
<keyword evidence="1" id="KW-0677">Repeat</keyword>